<gene>
    <name evidence="2" type="ORF">BCR36DRAFT_160944</name>
</gene>
<sequence>MYILFNINFLITFLKYIYNINIIYYIIIIIIMLLLLLLNINIKTLWKKKIIYFIFNRSFLWITANILLSQKLLIDLFILSIL</sequence>
<reference evidence="2 3" key="1">
    <citation type="submission" date="2016-08" db="EMBL/GenBank/DDBJ databases">
        <title>Genomes of anaerobic fungi encode conserved fungal cellulosomes for biomass hydrolysis.</title>
        <authorList>
            <consortium name="DOE Joint Genome Institute"/>
            <person name="Haitjema C.H."/>
            <person name="Gilmore S.P."/>
            <person name="Henske J.K."/>
            <person name="Solomon K.V."/>
            <person name="De Groot R."/>
            <person name="Kuo A."/>
            <person name="Mondo S.J."/>
            <person name="Salamov A.A."/>
            <person name="Labutti K."/>
            <person name="Zhao Z."/>
            <person name="Chiniquy J."/>
            <person name="Barry K."/>
            <person name="Brewer H.M."/>
            <person name="Purvine S.O."/>
            <person name="Wright A.T."/>
            <person name="Boxma B."/>
            <person name="Van Alen T."/>
            <person name="Hackstein J.H."/>
            <person name="Baker S.E."/>
            <person name="Grigoriev I.V."/>
            <person name="O'Malley M.A."/>
        </authorList>
    </citation>
    <scope>NUCLEOTIDE SEQUENCE [LARGE SCALE GENOMIC DNA]</scope>
    <source>
        <strain evidence="3">finn</strain>
    </source>
</reference>
<dbReference type="AlphaFoldDB" id="A0A1Y1UXF3"/>
<keyword evidence="3" id="KW-1185">Reference proteome</keyword>
<feature type="transmembrane region" description="Helical" evidence="1">
    <location>
        <begin position="16"/>
        <end position="38"/>
    </location>
</feature>
<dbReference type="EMBL" id="MCFH01000069">
    <property type="protein sequence ID" value="ORX42203.1"/>
    <property type="molecule type" value="Genomic_DNA"/>
</dbReference>
<accession>A0A1Y1UXF3</accession>
<feature type="transmembrane region" description="Helical" evidence="1">
    <location>
        <begin position="59"/>
        <end position="81"/>
    </location>
</feature>
<keyword evidence="1" id="KW-0472">Membrane</keyword>
<comment type="caution">
    <text evidence="2">The sequence shown here is derived from an EMBL/GenBank/DDBJ whole genome shotgun (WGS) entry which is preliminary data.</text>
</comment>
<evidence type="ECO:0000313" key="2">
    <source>
        <dbReference type="EMBL" id="ORX42203.1"/>
    </source>
</evidence>
<keyword evidence="1" id="KW-1133">Transmembrane helix</keyword>
<reference evidence="2 3" key="2">
    <citation type="submission" date="2016-08" db="EMBL/GenBank/DDBJ databases">
        <title>Pervasive Adenine N6-methylation of Active Genes in Fungi.</title>
        <authorList>
            <consortium name="DOE Joint Genome Institute"/>
            <person name="Mondo S.J."/>
            <person name="Dannebaum R.O."/>
            <person name="Kuo R.C."/>
            <person name="Labutti K."/>
            <person name="Haridas S."/>
            <person name="Kuo A."/>
            <person name="Salamov A."/>
            <person name="Ahrendt S.R."/>
            <person name="Lipzen A."/>
            <person name="Sullivan W."/>
            <person name="Andreopoulos W.B."/>
            <person name="Clum A."/>
            <person name="Lindquist E."/>
            <person name="Daum C."/>
            <person name="Ramamoorthy G.K."/>
            <person name="Gryganskyi A."/>
            <person name="Culley D."/>
            <person name="Magnuson J.K."/>
            <person name="James T.Y."/>
            <person name="O'Malley M.A."/>
            <person name="Stajich J.E."/>
            <person name="Spatafora J.W."/>
            <person name="Visel A."/>
            <person name="Grigoriev I.V."/>
        </authorList>
    </citation>
    <scope>NUCLEOTIDE SEQUENCE [LARGE SCALE GENOMIC DNA]</scope>
    <source>
        <strain evidence="3">finn</strain>
    </source>
</reference>
<dbReference type="Proteomes" id="UP000193719">
    <property type="component" value="Unassembled WGS sequence"/>
</dbReference>
<keyword evidence="1" id="KW-0812">Transmembrane</keyword>
<name>A0A1Y1UXF3_9FUNG</name>
<evidence type="ECO:0000256" key="1">
    <source>
        <dbReference type="SAM" id="Phobius"/>
    </source>
</evidence>
<protein>
    <submittedName>
        <fullName evidence="2">Uncharacterized protein</fullName>
    </submittedName>
</protein>
<evidence type="ECO:0000313" key="3">
    <source>
        <dbReference type="Proteomes" id="UP000193719"/>
    </source>
</evidence>
<proteinExistence type="predicted"/>
<organism evidence="2 3">
    <name type="scientific">Piromyces finnis</name>
    <dbReference type="NCBI Taxonomy" id="1754191"/>
    <lineage>
        <taxon>Eukaryota</taxon>
        <taxon>Fungi</taxon>
        <taxon>Fungi incertae sedis</taxon>
        <taxon>Chytridiomycota</taxon>
        <taxon>Chytridiomycota incertae sedis</taxon>
        <taxon>Neocallimastigomycetes</taxon>
        <taxon>Neocallimastigales</taxon>
        <taxon>Neocallimastigaceae</taxon>
        <taxon>Piromyces</taxon>
    </lineage>
</organism>